<reference evidence="1 2" key="1">
    <citation type="submission" date="2020-09" db="EMBL/GenBank/DDBJ databases">
        <title>Paenibacillus sp. CAU 1523 isolated from sand of Haeundae Beach.</title>
        <authorList>
            <person name="Kim W."/>
        </authorList>
    </citation>
    <scope>NUCLEOTIDE SEQUENCE [LARGE SCALE GENOMIC DNA]</scope>
    <source>
        <strain evidence="1 2">CAU 1523</strain>
    </source>
</reference>
<proteinExistence type="predicted"/>
<accession>A0ABR9AUK7</accession>
<name>A0ABR9AUK7_9BACL</name>
<sequence length="65" mass="7745">MRTFTTFDYKEQNVTRNFLQLCYMCDDTHLCATEEACRTCWTEQGVLNEKGEQQETQKLMNAYYA</sequence>
<comment type="caution">
    <text evidence="1">The sequence shown here is derived from an EMBL/GenBank/DDBJ whole genome shotgun (WGS) entry which is preliminary data.</text>
</comment>
<evidence type="ECO:0000313" key="1">
    <source>
        <dbReference type="EMBL" id="MBD8497393.1"/>
    </source>
</evidence>
<keyword evidence="2" id="KW-1185">Reference proteome</keyword>
<organism evidence="1 2">
    <name type="scientific">Paenibacillus arenosi</name>
    <dbReference type="NCBI Taxonomy" id="2774142"/>
    <lineage>
        <taxon>Bacteria</taxon>
        <taxon>Bacillati</taxon>
        <taxon>Bacillota</taxon>
        <taxon>Bacilli</taxon>
        <taxon>Bacillales</taxon>
        <taxon>Paenibacillaceae</taxon>
        <taxon>Paenibacillus</taxon>
    </lineage>
</organism>
<gene>
    <name evidence="1" type="ORF">IFO66_03665</name>
</gene>
<dbReference type="EMBL" id="JACYTN010000002">
    <property type="protein sequence ID" value="MBD8497393.1"/>
    <property type="molecule type" value="Genomic_DNA"/>
</dbReference>
<dbReference type="Proteomes" id="UP000634529">
    <property type="component" value="Unassembled WGS sequence"/>
</dbReference>
<protein>
    <submittedName>
        <fullName evidence="1">Uncharacterized protein</fullName>
    </submittedName>
</protein>
<evidence type="ECO:0000313" key="2">
    <source>
        <dbReference type="Proteomes" id="UP000634529"/>
    </source>
</evidence>
<dbReference type="RefSeq" id="WP_192023842.1">
    <property type="nucleotide sequence ID" value="NZ_JACYTN010000002.1"/>
</dbReference>